<sequence length="365" mass="42568">MQSRNLENECNVAPLETYIHILADIFLTDKEYALFMFVVMTTGDLQTQGAPDAYHAYNYENLFLEPHKKIQKENLNSDLNFNSTELFQMVSHLIEIKFLTRLRQPNQLDPMRITVNTSFYFSLKEFLHVTYVGLKQGIEALEQEHKKCEPQKNAKYECNTCSKPFRTEDIIRFNISLSAPLNCPICRHGSLQKLKRNDSERNKYQKQEKMLAVLKEISKLSNRLIQNYKNNPNSLHNELKNMQQQYRDRIAKSIQMGYGNIHWTRNQGRLVGQNDKDISDSDENVQALLLVEGAGALAQPYRRRRKRRHGIINSSIDEKSVFKHRQGCFWRSEKLGGISLIGESARTPVWFADVVRRAKLILDKR</sequence>
<dbReference type="AlphaFoldDB" id="A0A4Z1T383"/>
<accession>A0A4Z1T383</accession>
<evidence type="ECO:0000256" key="1">
    <source>
        <dbReference type="SAM" id="Coils"/>
    </source>
</evidence>
<gene>
    <name evidence="2" type="ORF">GMRT_11081</name>
</gene>
<organism evidence="2 3">
    <name type="scientific">Giardia muris</name>
    <dbReference type="NCBI Taxonomy" id="5742"/>
    <lineage>
        <taxon>Eukaryota</taxon>
        <taxon>Metamonada</taxon>
        <taxon>Diplomonadida</taxon>
        <taxon>Hexamitidae</taxon>
        <taxon>Giardiinae</taxon>
        <taxon>Giardia</taxon>
    </lineage>
</organism>
<proteinExistence type="predicted"/>
<keyword evidence="3" id="KW-1185">Reference proteome</keyword>
<feature type="coiled-coil region" evidence="1">
    <location>
        <begin position="197"/>
        <end position="245"/>
    </location>
</feature>
<comment type="caution">
    <text evidence="2">The sequence shown here is derived from an EMBL/GenBank/DDBJ whole genome shotgun (WGS) entry which is preliminary data.</text>
</comment>
<dbReference type="Proteomes" id="UP000315496">
    <property type="component" value="Chromosome 1"/>
</dbReference>
<reference evidence="2 3" key="1">
    <citation type="submission" date="2019-05" db="EMBL/GenBank/DDBJ databases">
        <title>The compact genome of Giardia muris reveals important steps in the evolution of intestinal protozoan parasites.</title>
        <authorList>
            <person name="Xu F."/>
            <person name="Jimenez-Gonzalez A."/>
            <person name="Einarsson E."/>
            <person name="Astvaldsson A."/>
            <person name="Peirasmaki D."/>
            <person name="Eckmann L."/>
            <person name="Andersson J.O."/>
            <person name="Svard S.G."/>
            <person name="Jerlstrom-Hultqvist J."/>
        </authorList>
    </citation>
    <scope>NUCLEOTIDE SEQUENCE [LARGE SCALE GENOMIC DNA]</scope>
    <source>
        <strain evidence="2 3">Roberts-Thomson</strain>
    </source>
</reference>
<keyword evidence="1" id="KW-0175">Coiled coil</keyword>
<evidence type="ECO:0000313" key="3">
    <source>
        <dbReference type="Proteomes" id="UP000315496"/>
    </source>
</evidence>
<evidence type="ECO:0000313" key="2">
    <source>
        <dbReference type="EMBL" id="TNJ30118.1"/>
    </source>
</evidence>
<dbReference type="OrthoDB" id="10250530at2759"/>
<name>A0A4Z1T383_GIAMU</name>
<dbReference type="EMBL" id="VDLU01000001">
    <property type="protein sequence ID" value="TNJ30118.1"/>
    <property type="molecule type" value="Genomic_DNA"/>
</dbReference>
<dbReference type="VEuPathDB" id="GiardiaDB:GMRT_11081"/>
<protein>
    <submittedName>
        <fullName evidence="2">Uncharacterized protein</fullName>
    </submittedName>
</protein>